<dbReference type="STRING" id="576137.A0A1L7XHC3"/>
<dbReference type="InterPro" id="IPR002889">
    <property type="entry name" value="WSC_carb-bd"/>
</dbReference>
<sequence>MPISSLFLRSAPMAKLAVLSLLSSAVVAQSGYQLVAQFSGDAFFDNFDFITGDPNGDFVDYVDYQTAYDNGLVAYDGSSQYLMIDSTTVLNPNGVGRESVKLVSKQSWTHALVITDLNNMPGGVCGVSGRHYLAGPDPNIASGEIDIITGINTAAYNQMTLFSQPTCSITGDSQTGTLLSADCASSTGCSILDDSDPDSFGAQFNDNGGGVFATLWDSNAIQVWFFTSGTTPDDITNGTPDPTNWGTPVANFQGSCNIDESFADNKIVFDMDFCSSLVEANWASDGCDSLAATCREYVASFPGDLMDFSDFDEVYWGINAVTVYQQASVASSSSSVSVAAATSLSIAAASSSAPSAASSTVLPAAVSSTILPAAVSSTTSPAPSSTGLGAYTYYGCVQELDYIRILNDIHFYDPAMTLEMCEVDCAGYTYFGAEYGTECYCGNSFAGPVAIMPDTDCFMTCGGDGNEQCGGPMRLSVYTNAPVQAAVSSSVSPSSSTSDLSAASSTVAVAAVSSAAATSVVAAQSSGAASSMVLDSAPSSTQSLDIAAASSGIAAQTSSGSAASSTFNISAASSTLPIVAVSSAAATSGVAAQSSGSASSTTFDSAPSSTLDIAATSSGAATSGFAAQSSGSASSSTFTFPALSSFTAASSSVVPNITAPSSTLGAAQSSGALSTNGSFDIQATGASSSFPSSTQRVLSSSTGLSDVLSSILSLSSNSSILPSPSSTPSKVLALTTASSSGFLTSSVFYPNSTFSSTPTGYSSLPTSTEAPAYTLSTVYATSTYTITSCAATVTDCPARIGKLTTETISLYTTYCPVADKPSPTPSVAPQLTTSTVYATSVYTITSCAATVTDCPARIGQLTTETISLYTTVCPVADHPTPTPAPAKVVSTKEQEFYTTIVTTTYTTVCPEGLTTITTSSTLTLPVPTTAMTTRTKTATMGGSTVTLQLTMPACTTCKTVLSTVYVAPVPVTTSVSKFYSAGNSTSTAGGVTASGITVSGSVLGAKAIVTSVPYSGAERAGLSFGAGFAAFMWLFVLL</sequence>
<dbReference type="Gene3D" id="2.60.120.200">
    <property type="match status" value="1"/>
</dbReference>
<evidence type="ECO:0000313" key="3">
    <source>
        <dbReference type="EMBL" id="CZR64431.1"/>
    </source>
</evidence>
<reference evidence="3 4" key="1">
    <citation type="submission" date="2016-03" db="EMBL/GenBank/DDBJ databases">
        <authorList>
            <person name="Ploux O."/>
        </authorList>
    </citation>
    <scope>NUCLEOTIDE SEQUENCE [LARGE SCALE GENOMIC DNA]</scope>
    <source>
        <strain evidence="3 4">UAMH 11012</strain>
    </source>
</reference>
<dbReference type="Pfam" id="PF01822">
    <property type="entry name" value="WSC"/>
    <property type="match status" value="1"/>
</dbReference>
<dbReference type="InterPro" id="IPR050546">
    <property type="entry name" value="Glycosyl_Hydrlase_16"/>
</dbReference>
<feature type="chain" id="PRO_5013132155" description="WSC domain-containing protein" evidence="1">
    <location>
        <begin position="29"/>
        <end position="1038"/>
    </location>
</feature>
<feature type="signal peptide" evidence="1">
    <location>
        <begin position="1"/>
        <end position="28"/>
    </location>
</feature>
<dbReference type="PANTHER" id="PTHR10963:SF24">
    <property type="entry name" value="GLYCOSIDASE C21B10.07-RELATED"/>
    <property type="match status" value="1"/>
</dbReference>
<dbReference type="GO" id="GO:0009251">
    <property type="term" value="P:glucan catabolic process"/>
    <property type="evidence" value="ECO:0007669"/>
    <property type="project" value="TreeGrafter"/>
</dbReference>
<dbReference type="Pfam" id="PF26113">
    <property type="entry name" value="GH16_XgeA"/>
    <property type="match status" value="1"/>
</dbReference>
<dbReference type="OrthoDB" id="192832at2759"/>
<organism evidence="3 4">
    <name type="scientific">Phialocephala subalpina</name>
    <dbReference type="NCBI Taxonomy" id="576137"/>
    <lineage>
        <taxon>Eukaryota</taxon>
        <taxon>Fungi</taxon>
        <taxon>Dikarya</taxon>
        <taxon>Ascomycota</taxon>
        <taxon>Pezizomycotina</taxon>
        <taxon>Leotiomycetes</taxon>
        <taxon>Helotiales</taxon>
        <taxon>Mollisiaceae</taxon>
        <taxon>Phialocephala</taxon>
        <taxon>Phialocephala fortinii species complex</taxon>
    </lineage>
</organism>
<gene>
    <name evidence="3" type="ORF">PAC_14329</name>
</gene>
<evidence type="ECO:0000256" key="1">
    <source>
        <dbReference type="SAM" id="SignalP"/>
    </source>
</evidence>
<dbReference type="InterPro" id="IPR013320">
    <property type="entry name" value="ConA-like_dom_sf"/>
</dbReference>
<dbReference type="EMBL" id="FJOG01000026">
    <property type="protein sequence ID" value="CZR64431.1"/>
    <property type="molecule type" value="Genomic_DNA"/>
</dbReference>
<dbReference type="SUPFAM" id="SSF49899">
    <property type="entry name" value="Concanavalin A-like lectins/glucanases"/>
    <property type="match status" value="1"/>
</dbReference>
<proteinExistence type="predicted"/>
<dbReference type="PANTHER" id="PTHR10963">
    <property type="entry name" value="GLYCOSYL HYDROLASE-RELATED"/>
    <property type="match status" value="1"/>
</dbReference>
<evidence type="ECO:0000313" key="4">
    <source>
        <dbReference type="Proteomes" id="UP000184330"/>
    </source>
</evidence>
<feature type="domain" description="WSC" evidence="2">
    <location>
        <begin position="390"/>
        <end position="481"/>
    </location>
</feature>
<dbReference type="Proteomes" id="UP000184330">
    <property type="component" value="Unassembled WGS sequence"/>
</dbReference>
<accession>A0A1L7XHC3</accession>
<dbReference type="SMART" id="SM00321">
    <property type="entry name" value="WSC"/>
    <property type="match status" value="1"/>
</dbReference>
<keyword evidence="4" id="KW-1185">Reference proteome</keyword>
<name>A0A1L7XHC3_9HELO</name>
<dbReference type="AlphaFoldDB" id="A0A1L7XHC3"/>
<dbReference type="PROSITE" id="PS51212">
    <property type="entry name" value="WSC"/>
    <property type="match status" value="1"/>
</dbReference>
<keyword evidence="1" id="KW-0732">Signal</keyword>
<protein>
    <recommendedName>
        <fullName evidence="2">WSC domain-containing protein</fullName>
    </recommendedName>
</protein>
<evidence type="ECO:0000259" key="2">
    <source>
        <dbReference type="PROSITE" id="PS51212"/>
    </source>
</evidence>